<accession>A0ABM1I095</accession>
<evidence type="ECO:0000256" key="1">
    <source>
        <dbReference type="ARBA" id="ARBA00004496"/>
    </source>
</evidence>
<evidence type="ECO:0000256" key="3">
    <source>
        <dbReference type="ARBA" id="ARBA00022723"/>
    </source>
</evidence>
<proteinExistence type="predicted"/>
<dbReference type="RefSeq" id="XP_015173630.1">
    <property type="nucleotide sequence ID" value="XM_015318144.1"/>
</dbReference>
<comment type="subcellular location">
    <subcellularLocation>
        <location evidence="1">Cytoplasm</location>
    </subcellularLocation>
</comment>
<dbReference type="SUPFAM" id="SSF47473">
    <property type="entry name" value="EF-hand"/>
    <property type="match status" value="1"/>
</dbReference>
<dbReference type="RefSeq" id="XP_015173632.1">
    <property type="nucleotide sequence ID" value="XM_015318146.1"/>
</dbReference>
<dbReference type="PROSITE" id="PS50222">
    <property type="entry name" value="EF_HAND_2"/>
    <property type="match status" value="2"/>
</dbReference>
<evidence type="ECO:0000313" key="7">
    <source>
        <dbReference type="Proteomes" id="UP000694924"/>
    </source>
</evidence>
<name>A0ABM1I095_POLDO</name>
<keyword evidence="3" id="KW-0479">Metal-binding</keyword>
<dbReference type="InterPro" id="IPR051426">
    <property type="entry name" value="Peflin/Sorcin_CaBP"/>
</dbReference>
<feature type="domain" description="EF-hand" evidence="6">
    <location>
        <begin position="7"/>
        <end position="42"/>
    </location>
</feature>
<keyword evidence="2" id="KW-0963">Cytoplasm</keyword>
<evidence type="ECO:0000313" key="8">
    <source>
        <dbReference type="RefSeq" id="XP_015173630.1"/>
    </source>
</evidence>
<dbReference type="SMART" id="SM00054">
    <property type="entry name" value="EFh"/>
    <property type="match status" value="3"/>
</dbReference>
<dbReference type="PROSITE" id="PS00018">
    <property type="entry name" value="EF_HAND_1"/>
    <property type="match status" value="2"/>
</dbReference>
<evidence type="ECO:0000259" key="6">
    <source>
        <dbReference type="PROSITE" id="PS50222"/>
    </source>
</evidence>
<evidence type="ECO:0000313" key="9">
    <source>
        <dbReference type="RefSeq" id="XP_015173632.1"/>
    </source>
</evidence>
<sequence>MYEPEGFIRPEVQQWFSLVDKDGSGQITATELKAALANGKGGTFSESACRLMISMFGKKQSGFLDLQEFQEVFKYINSWIDFLRNIDLDQSGSIQEYELNAVLEKMGYKISPTFVQFLIKKCDPINGQSMSVDQFIVFCIQLEKFTGAFKSRDTERTGTISIGFEDFLMIAFDCSFN</sequence>
<protein>
    <submittedName>
        <fullName evidence="8 9">Peflin</fullName>
    </submittedName>
</protein>
<reference evidence="8 9" key="1">
    <citation type="submission" date="2025-05" db="UniProtKB">
        <authorList>
            <consortium name="RefSeq"/>
        </authorList>
    </citation>
    <scope>IDENTIFICATION</scope>
    <source>
        <tissue evidence="8 9">Whole body</tissue>
    </source>
</reference>
<evidence type="ECO:0000256" key="4">
    <source>
        <dbReference type="ARBA" id="ARBA00022737"/>
    </source>
</evidence>
<organism evidence="7 9">
    <name type="scientific">Polistes dominula</name>
    <name type="common">European paper wasp</name>
    <name type="synonym">Vespa dominula</name>
    <dbReference type="NCBI Taxonomy" id="743375"/>
    <lineage>
        <taxon>Eukaryota</taxon>
        <taxon>Metazoa</taxon>
        <taxon>Ecdysozoa</taxon>
        <taxon>Arthropoda</taxon>
        <taxon>Hexapoda</taxon>
        <taxon>Insecta</taxon>
        <taxon>Pterygota</taxon>
        <taxon>Neoptera</taxon>
        <taxon>Endopterygota</taxon>
        <taxon>Hymenoptera</taxon>
        <taxon>Apocrita</taxon>
        <taxon>Aculeata</taxon>
        <taxon>Vespoidea</taxon>
        <taxon>Vespidae</taxon>
        <taxon>Polistinae</taxon>
        <taxon>Polistini</taxon>
        <taxon>Polistes</taxon>
    </lineage>
</organism>
<dbReference type="PANTHER" id="PTHR46212">
    <property type="entry name" value="PEFLIN"/>
    <property type="match status" value="1"/>
</dbReference>
<keyword evidence="5" id="KW-0106">Calcium</keyword>
<keyword evidence="7" id="KW-1185">Reference proteome</keyword>
<feature type="domain" description="EF-hand" evidence="6">
    <location>
        <begin position="44"/>
        <end position="79"/>
    </location>
</feature>
<dbReference type="GeneID" id="107064946"/>
<evidence type="ECO:0000256" key="5">
    <source>
        <dbReference type="ARBA" id="ARBA00022837"/>
    </source>
</evidence>
<gene>
    <name evidence="8 9" type="primary">LOC107064946</name>
</gene>
<evidence type="ECO:0000256" key="2">
    <source>
        <dbReference type="ARBA" id="ARBA00022490"/>
    </source>
</evidence>
<dbReference type="Pfam" id="PF13499">
    <property type="entry name" value="EF-hand_7"/>
    <property type="match status" value="1"/>
</dbReference>
<dbReference type="InterPro" id="IPR011992">
    <property type="entry name" value="EF-hand-dom_pair"/>
</dbReference>
<dbReference type="PANTHER" id="PTHR46212:SF3">
    <property type="entry name" value="GH27120P"/>
    <property type="match status" value="1"/>
</dbReference>
<dbReference type="Gene3D" id="1.10.238.10">
    <property type="entry name" value="EF-hand"/>
    <property type="match status" value="1"/>
</dbReference>
<dbReference type="InterPro" id="IPR018247">
    <property type="entry name" value="EF_Hand_1_Ca_BS"/>
</dbReference>
<dbReference type="Proteomes" id="UP000694924">
    <property type="component" value="Unplaced"/>
</dbReference>
<dbReference type="InterPro" id="IPR002048">
    <property type="entry name" value="EF_hand_dom"/>
</dbReference>
<dbReference type="Pfam" id="PF13202">
    <property type="entry name" value="EF-hand_5"/>
    <property type="match status" value="1"/>
</dbReference>
<keyword evidence="4" id="KW-0677">Repeat</keyword>